<dbReference type="Pfam" id="PF00067">
    <property type="entry name" value="p450"/>
    <property type="match status" value="1"/>
</dbReference>
<dbReference type="GO" id="GO:0020037">
    <property type="term" value="F:heme binding"/>
    <property type="evidence" value="ECO:0007669"/>
    <property type="project" value="InterPro"/>
</dbReference>
<comment type="similarity">
    <text evidence="1 8">Belongs to the cytochrome P450 family.</text>
</comment>
<evidence type="ECO:0000256" key="6">
    <source>
        <dbReference type="ARBA" id="ARBA00023033"/>
    </source>
</evidence>
<comment type="cofactor">
    <cofactor evidence="7">
        <name>heme</name>
        <dbReference type="ChEBI" id="CHEBI:30413"/>
    </cofactor>
</comment>
<evidence type="ECO:0000256" key="4">
    <source>
        <dbReference type="ARBA" id="ARBA00023002"/>
    </source>
</evidence>
<dbReference type="InParanoid" id="A0A2R2MLY7"/>
<accession>A0A2R2MLY7</accession>
<dbReference type="PRINTS" id="PR00385">
    <property type="entry name" value="P450"/>
</dbReference>
<dbReference type="Gene3D" id="1.10.630.10">
    <property type="entry name" value="Cytochrome P450"/>
    <property type="match status" value="1"/>
</dbReference>
<feature type="non-terminal residue" evidence="11">
    <location>
        <position position="1"/>
    </location>
</feature>
<keyword evidence="4 8" id="KW-0560">Oxidoreductase</keyword>
<organism evidence="10 11">
    <name type="scientific">Lingula anatina</name>
    <name type="common">Brachiopod</name>
    <name type="synonym">Lingula unguis</name>
    <dbReference type="NCBI Taxonomy" id="7574"/>
    <lineage>
        <taxon>Eukaryota</taxon>
        <taxon>Metazoa</taxon>
        <taxon>Spiralia</taxon>
        <taxon>Lophotrochozoa</taxon>
        <taxon>Brachiopoda</taxon>
        <taxon>Linguliformea</taxon>
        <taxon>Lingulata</taxon>
        <taxon>Lingulida</taxon>
        <taxon>Linguloidea</taxon>
        <taxon>Lingulidae</taxon>
        <taxon>Lingula</taxon>
    </lineage>
</organism>
<dbReference type="PANTHER" id="PTHR24286">
    <property type="entry name" value="CYTOCHROME P450 26"/>
    <property type="match status" value="1"/>
</dbReference>
<keyword evidence="5 7" id="KW-0408">Iron</keyword>
<evidence type="ECO:0000313" key="11">
    <source>
        <dbReference type="RefSeq" id="XP_023931220.1"/>
    </source>
</evidence>
<evidence type="ECO:0000256" key="7">
    <source>
        <dbReference type="PIRSR" id="PIRSR602403-1"/>
    </source>
</evidence>
<dbReference type="InterPro" id="IPR001128">
    <property type="entry name" value="Cyt_P450"/>
</dbReference>
<name>A0A2R2MLY7_LINAN</name>
<dbReference type="PROSITE" id="PS00086">
    <property type="entry name" value="CYTOCHROME_P450"/>
    <property type="match status" value="1"/>
</dbReference>
<evidence type="ECO:0000256" key="1">
    <source>
        <dbReference type="ARBA" id="ARBA00010617"/>
    </source>
</evidence>
<dbReference type="InterPro" id="IPR017972">
    <property type="entry name" value="Cyt_P450_CS"/>
</dbReference>
<dbReference type="GeneID" id="106163071"/>
<dbReference type="OrthoDB" id="1372046at2759"/>
<dbReference type="PANTHER" id="PTHR24286:SF384">
    <property type="entry name" value="P450, PUTATIVE (EUROFUNG)-RELATED"/>
    <property type="match status" value="1"/>
</dbReference>
<dbReference type="InterPro" id="IPR036396">
    <property type="entry name" value="Cyt_P450_sf"/>
</dbReference>
<dbReference type="GO" id="GO:0034653">
    <property type="term" value="P:retinoic acid catabolic process"/>
    <property type="evidence" value="ECO:0007669"/>
    <property type="project" value="UniProtKB-ARBA"/>
</dbReference>
<dbReference type="PRINTS" id="PR00465">
    <property type="entry name" value="EP450IV"/>
</dbReference>
<feature type="chain" id="PRO_5015115660" evidence="9">
    <location>
        <begin position="18"/>
        <end position="472"/>
    </location>
</feature>
<dbReference type="GO" id="GO:0005506">
    <property type="term" value="F:iron ion binding"/>
    <property type="evidence" value="ECO:0007669"/>
    <property type="project" value="InterPro"/>
</dbReference>
<dbReference type="STRING" id="7574.A0A2R2MLY7"/>
<feature type="binding site" description="axial binding residue" evidence="7">
    <location>
        <position position="410"/>
    </location>
    <ligand>
        <name>heme</name>
        <dbReference type="ChEBI" id="CHEBI:30413"/>
    </ligand>
    <ligandPart>
        <name>Fe</name>
        <dbReference type="ChEBI" id="CHEBI:18248"/>
    </ligandPart>
</feature>
<evidence type="ECO:0000256" key="8">
    <source>
        <dbReference type="RuleBase" id="RU000461"/>
    </source>
</evidence>
<sequence length="472" mass="53167">VLLLYLACKLWQMYVLSTTDQTSKLPLPPGSMGWPIIGESLNFISKPTAFYNDRRTKYGRVYKTHLLGQPTIRVIGAENVQKILTHEDELVTHRWPSSTRTIMGENGVIHSGGAEHNSRRIAIAKAFQHSALSTYVPEMQETVHNFIRTWCDKGRILGYPECRTLAFSITSKVLLGCDFTQSKDVEEALANFEDNLFSFPVNIPGSGLHKGIKARNFLLTKIDECISRHKSGSQSYPSALGLLLSQSPQGSLSQTELRNIALELLFAGHQTTASAACCLMMHLGKKTEVVDRIAEELYDRHLFQEANFNTQLNLDAISELRYLSQVVREVLRINPPVGGGFRKVLKTFDVDGMQVPKGWTVTYSIRDTHETTNFFQQRDKFDPDRWNAIQGDSQEVKYNYLPFGAGARGCLGKEFAKLILKILAIELVRNCSWRLLNASPEMKYLPVAYPTDNLPIEFSSAPRPLRPRALTL</sequence>
<evidence type="ECO:0000256" key="2">
    <source>
        <dbReference type="ARBA" id="ARBA00022617"/>
    </source>
</evidence>
<proteinExistence type="inferred from homology"/>
<dbReference type="RefSeq" id="XP_023931220.1">
    <property type="nucleotide sequence ID" value="XM_024075452.1"/>
</dbReference>
<evidence type="ECO:0000256" key="3">
    <source>
        <dbReference type="ARBA" id="ARBA00022723"/>
    </source>
</evidence>
<reference evidence="11" key="1">
    <citation type="submission" date="2025-08" db="UniProtKB">
        <authorList>
            <consortium name="RefSeq"/>
        </authorList>
    </citation>
    <scope>IDENTIFICATION</scope>
    <source>
        <tissue evidence="11">Gonads</tissue>
    </source>
</reference>
<evidence type="ECO:0000256" key="9">
    <source>
        <dbReference type="SAM" id="SignalP"/>
    </source>
</evidence>
<keyword evidence="9" id="KW-0732">Signal</keyword>
<dbReference type="Proteomes" id="UP000085678">
    <property type="component" value="Unplaced"/>
</dbReference>
<keyword evidence="10" id="KW-1185">Reference proteome</keyword>
<dbReference type="InterPro" id="IPR002403">
    <property type="entry name" value="Cyt_P450_E_grp-IV"/>
</dbReference>
<gene>
    <name evidence="11" type="primary">LOC106163071</name>
</gene>
<dbReference type="AlphaFoldDB" id="A0A2R2MLY7"/>
<protein>
    <submittedName>
        <fullName evidence="11">Cytochrome P450 26A1-like</fullName>
    </submittedName>
</protein>
<keyword evidence="2 7" id="KW-0349">Heme</keyword>
<dbReference type="SUPFAM" id="SSF48264">
    <property type="entry name" value="Cytochrome P450"/>
    <property type="match status" value="1"/>
</dbReference>
<keyword evidence="6 8" id="KW-0503">Monooxygenase</keyword>
<feature type="signal peptide" evidence="9">
    <location>
        <begin position="1"/>
        <end position="17"/>
    </location>
</feature>
<dbReference type="GO" id="GO:0016705">
    <property type="term" value="F:oxidoreductase activity, acting on paired donors, with incorporation or reduction of molecular oxygen"/>
    <property type="evidence" value="ECO:0007669"/>
    <property type="project" value="InterPro"/>
</dbReference>
<dbReference type="KEGG" id="lak:106163071"/>
<evidence type="ECO:0000313" key="10">
    <source>
        <dbReference type="Proteomes" id="UP000085678"/>
    </source>
</evidence>
<evidence type="ECO:0000256" key="5">
    <source>
        <dbReference type="ARBA" id="ARBA00023004"/>
    </source>
</evidence>
<keyword evidence="3 7" id="KW-0479">Metal-binding</keyword>
<dbReference type="GO" id="GO:0004497">
    <property type="term" value="F:monooxygenase activity"/>
    <property type="evidence" value="ECO:0007669"/>
    <property type="project" value="UniProtKB-KW"/>
</dbReference>
<dbReference type="GO" id="GO:0016125">
    <property type="term" value="P:sterol metabolic process"/>
    <property type="evidence" value="ECO:0007669"/>
    <property type="project" value="TreeGrafter"/>
</dbReference>